<gene>
    <name evidence="1" type="ORF">FA95DRAFT_1577395</name>
</gene>
<proteinExistence type="predicted"/>
<dbReference type="Proteomes" id="UP000814033">
    <property type="component" value="Unassembled WGS sequence"/>
</dbReference>
<evidence type="ECO:0000313" key="2">
    <source>
        <dbReference type="Proteomes" id="UP000814033"/>
    </source>
</evidence>
<accession>A0ACB8R755</accession>
<dbReference type="EMBL" id="MU276268">
    <property type="protein sequence ID" value="KAI0039737.1"/>
    <property type="molecule type" value="Genomic_DNA"/>
</dbReference>
<reference evidence="1" key="2">
    <citation type="journal article" date="2022" name="New Phytol.">
        <title>Evolutionary transition to the ectomycorrhizal habit in the genomes of a hyperdiverse lineage of mushroom-forming fungi.</title>
        <authorList>
            <person name="Looney B."/>
            <person name="Miyauchi S."/>
            <person name="Morin E."/>
            <person name="Drula E."/>
            <person name="Courty P.E."/>
            <person name="Kohler A."/>
            <person name="Kuo A."/>
            <person name="LaButti K."/>
            <person name="Pangilinan J."/>
            <person name="Lipzen A."/>
            <person name="Riley R."/>
            <person name="Andreopoulos W."/>
            <person name="He G."/>
            <person name="Johnson J."/>
            <person name="Nolan M."/>
            <person name="Tritt A."/>
            <person name="Barry K.W."/>
            <person name="Grigoriev I.V."/>
            <person name="Nagy L.G."/>
            <person name="Hibbett D."/>
            <person name="Henrissat B."/>
            <person name="Matheny P.B."/>
            <person name="Labbe J."/>
            <person name="Martin F.M."/>
        </authorList>
    </citation>
    <scope>NUCLEOTIDE SEQUENCE</scope>
    <source>
        <strain evidence="1">FP105234-sp</strain>
    </source>
</reference>
<organism evidence="1 2">
    <name type="scientific">Auriscalpium vulgare</name>
    <dbReference type="NCBI Taxonomy" id="40419"/>
    <lineage>
        <taxon>Eukaryota</taxon>
        <taxon>Fungi</taxon>
        <taxon>Dikarya</taxon>
        <taxon>Basidiomycota</taxon>
        <taxon>Agaricomycotina</taxon>
        <taxon>Agaricomycetes</taxon>
        <taxon>Russulales</taxon>
        <taxon>Auriscalpiaceae</taxon>
        <taxon>Auriscalpium</taxon>
    </lineage>
</organism>
<sequence>MEQDESEENNELTWMRPLFIRFNRYSTSLIENEVGTKANDENNVEQVISAVRRVVQAHGKQSALSKSVGEVSYIVEQDNTTRIGDNGGVLEECPGIACAMVGAVEE</sequence>
<name>A0ACB8R755_9AGAM</name>
<keyword evidence="2" id="KW-1185">Reference proteome</keyword>
<evidence type="ECO:0000313" key="1">
    <source>
        <dbReference type="EMBL" id="KAI0039737.1"/>
    </source>
</evidence>
<comment type="caution">
    <text evidence="1">The sequence shown here is derived from an EMBL/GenBank/DDBJ whole genome shotgun (WGS) entry which is preliminary data.</text>
</comment>
<reference evidence="1" key="1">
    <citation type="submission" date="2021-02" db="EMBL/GenBank/DDBJ databases">
        <authorList>
            <consortium name="DOE Joint Genome Institute"/>
            <person name="Ahrendt S."/>
            <person name="Looney B.P."/>
            <person name="Miyauchi S."/>
            <person name="Morin E."/>
            <person name="Drula E."/>
            <person name="Courty P.E."/>
            <person name="Chicoki N."/>
            <person name="Fauchery L."/>
            <person name="Kohler A."/>
            <person name="Kuo A."/>
            <person name="Labutti K."/>
            <person name="Pangilinan J."/>
            <person name="Lipzen A."/>
            <person name="Riley R."/>
            <person name="Andreopoulos W."/>
            <person name="He G."/>
            <person name="Johnson J."/>
            <person name="Barry K.W."/>
            <person name="Grigoriev I.V."/>
            <person name="Nagy L."/>
            <person name="Hibbett D."/>
            <person name="Henrissat B."/>
            <person name="Matheny P.B."/>
            <person name="Labbe J."/>
            <person name="Martin F."/>
        </authorList>
    </citation>
    <scope>NUCLEOTIDE SEQUENCE</scope>
    <source>
        <strain evidence="1">FP105234-sp</strain>
    </source>
</reference>
<protein>
    <submittedName>
        <fullName evidence="1">Uncharacterized protein</fullName>
    </submittedName>
</protein>